<organism evidence="2 3">
    <name type="scientific">Caenorhabditis tropicalis</name>
    <dbReference type="NCBI Taxonomy" id="1561998"/>
    <lineage>
        <taxon>Eukaryota</taxon>
        <taxon>Metazoa</taxon>
        <taxon>Ecdysozoa</taxon>
        <taxon>Nematoda</taxon>
        <taxon>Chromadorea</taxon>
        <taxon>Rhabditida</taxon>
        <taxon>Rhabditina</taxon>
        <taxon>Rhabditomorpha</taxon>
        <taxon>Rhabditoidea</taxon>
        <taxon>Rhabditidae</taxon>
        <taxon>Peloderinae</taxon>
        <taxon>Caenorhabditis</taxon>
    </lineage>
</organism>
<dbReference type="Gene3D" id="1.20.1070.10">
    <property type="entry name" value="Rhodopsin 7-helix transmembrane proteins"/>
    <property type="match status" value="1"/>
</dbReference>
<dbReference type="InterPro" id="IPR005047">
    <property type="entry name" value="7TM_GPCR_serpentine_rcpt_Srxa"/>
</dbReference>
<dbReference type="Pfam" id="PF03383">
    <property type="entry name" value="Serpentine_r_xa"/>
    <property type="match status" value="1"/>
</dbReference>
<name>A0A1I7TRS3_9PELO</name>
<feature type="transmembrane region" description="Helical" evidence="1">
    <location>
        <begin position="90"/>
        <end position="109"/>
    </location>
</feature>
<evidence type="ECO:0000313" key="2">
    <source>
        <dbReference type="Proteomes" id="UP000095282"/>
    </source>
</evidence>
<dbReference type="Proteomes" id="UP000095282">
    <property type="component" value="Unplaced"/>
</dbReference>
<evidence type="ECO:0000256" key="1">
    <source>
        <dbReference type="SAM" id="Phobius"/>
    </source>
</evidence>
<feature type="transmembrane region" description="Helical" evidence="1">
    <location>
        <begin position="173"/>
        <end position="192"/>
    </location>
</feature>
<evidence type="ECO:0000313" key="3">
    <source>
        <dbReference type="WBParaSite" id="Csp11.Scaffold629.g11122.t1"/>
    </source>
</evidence>
<dbReference type="SUPFAM" id="SSF81321">
    <property type="entry name" value="Family A G protein-coupled receptor-like"/>
    <property type="match status" value="1"/>
</dbReference>
<dbReference type="WBParaSite" id="Csp11.Scaffold629.g11122.t1">
    <property type="protein sequence ID" value="Csp11.Scaffold629.g11122.t1"/>
    <property type="gene ID" value="Csp11.Scaffold629.g11122"/>
</dbReference>
<protein>
    <submittedName>
        <fullName evidence="3">G_PROTEIN_RECEP_F1_2 domain-containing protein</fullName>
    </submittedName>
</protein>
<feature type="transmembrane region" description="Helical" evidence="1">
    <location>
        <begin position="41"/>
        <end position="66"/>
    </location>
</feature>
<keyword evidence="1" id="KW-0812">Transmembrane</keyword>
<sequence length="364" mass="41162">MTNMIMTYMASVFPVACLIFNAILLAAIISNRKNSTLPLAYITVMSTNGIIISLFISLHMLIYLVLSDETYAVYLVKWGRETTLGGTFSYLNYLLVSVLMTVNRVVVVIRPFNELFTHKRIFVYCGIIAILMFISLFIPYISPCFIVFNARKLAFESGCAPGRHAITVFQNTYAIILPFSCMFVNLGLIFHLKCVRNNWYKKSLLLICGSELMKQRDLNTGIYSEKPNGTEPTTGAIQSATMSKIQARRDFIMMKQTIVVAVYLSIYELGSLVVKLAPNFFMSLPQNVKDGYFYFRLESVPLMNFIIYYVETGSTRKMLRRFLNFKTDSSDSVFNATAVGPAPRTLTRTLTATHSRSRTASPIN</sequence>
<dbReference type="eggNOG" id="ENOG502TGBQ">
    <property type="taxonomic scope" value="Eukaryota"/>
</dbReference>
<dbReference type="PANTHER" id="PTHR23018">
    <property type="entry name" value="SERPENTINE RECEPTOR, CLASS XA-RELATED"/>
    <property type="match status" value="1"/>
</dbReference>
<reference evidence="3" key="1">
    <citation type="submission" date="2016-11" db="UniProtKB">
        <authorList>
            <consortium name="WormBaseParasite"/>
        </authorList>
    </citation>
    <scope>IDENTIFICATION</scope>
</reference>
<dbReference type="PANTHER" id="PTHR23018:SF10">
    <property type="entry name" value="G_PROTEIN_RECEP_F1_2 DOMAIN-CONTAINING PROTEIN-RELATED"/>
    <property type="match status" value="1"/>
</dbReference>
<feature type="transmembrane region" description="Helical" evidence="1">
    <location>
        <begin position="258"/>
        <end position="281"/>
    </location>
</feature>
<feature type="transmembrane region" description="Helical" evidence="1">
    <location>
        <begin position="6"/>
        <end position="29"/>
    </location>
</feature>
<dbReference type="AlphaFoldDB" id="A0A1I7TRS3"/>
<proteinExistence type="predicted"/>
<keyword evidence="1" id="KW-0472">Membrane</keyword>
<feature type="transmembrane region" description="Helical" evidence="1">
    <location>
        <begin position="293"/>
        <end position="310"/>
    </location>
</feature>
<keyword evidence="2" id="KW-1185">Reference proteome</keyword>
<dbReference type="CDD" id="cd00637">
    <property type="entry name" value="7tm_classA_rhodopsin-like"/>
    <property type="match status" value="1"/>
</dbReference>
<keyword evidence="1" id="KW-1133">Transmembrane helix</keyword>
<feature type="transmembrane region" description="Helical" evidence="1">
    <location>
        <begin position="121"/>
        <end position="141"/>
    </location>
</feature>
<accession>A0A1I7TRS3</accession>